<comment type="caution">
    <text evidence="4">The sequence shown here is derived from an EMBL/GenBank/DDBJ whole genome shotgun (WGS) entry which is preliminary data.</text>
</comment>
<name>A0A1T2L5W0_9GAMM</name>
<dbReference type="PANTHER" id="PTHR45228:SF5">
    <property type="entry name" value="CYCLIC DI-GMP PHOSPHODIESTERASE VC_1348-RELATED"/>
    <property type="match status" value="1"/>
</dbReference>
<organism evidence="4 5">
    <name type="scientific">Solemya pervernicosa gill symbiont</name>
    <dbReference type="NCBI Taxonomy" id="642797"/>
    <lineage>
        <taxon>Bacteria</taxon>
        <taxon>Pseudomonadati</taxon>
        <taxon>Pseudomonadota</taxon>
        <taxon>Gammaproteobacteria</taxon>
        <taxon>sulfur-oxidizing symbionts</taxon>
    </lineage>
</organism>
<gene>
    <name evidence="4" type="ORF">BOW53_07565</name>
</gene>
<reference evidence="4 5" key="1">
    <citation type="submission" date="2016-11" db="EMBL/GenBank/DDBJ databases">
        <title>Mixed transmission modes and dynamic genome evolution in an obligate animal-bacterial symbiosis.</title>
        <authorList>
            <person name="Russell S.L."/>
            <person name="Corbett-Detig R.B."/>
            <person name="Cavanaugh C.M."/>
        </authorList>
    </citation>
    <scope>NUCLEOTIDE SEQUENCE [LARGE SCALE GENOMIC DNA]</scope>
    <source>
        <strain evidence="4">Sveles-Q1</strain>
    </source>
</reference>
<proteinExistence type="predicted"/>
<dbReference type="InterPro" id="IPR037522">
    <property type="entry name" value="HD_GYP_dom"/>
</dbReference>
<keyword evidence="5" id="KW-1185">Reference proteome</keyword>
<dbReference type="PROSITE" id="PS50110">
    <property type="entry name" value="RESPONSE_REGULATORY"/>
    <property type="match status" value="1"/>
</dbReference>
<dbReference type="RefSeq" id="WP_078483487.1">
    <property type="nucleotide sequence ID" value="NZ_MPRL01000024.1"/>
</dbReference>
<dbReference type="GO" id="GO:0008081">
    <property type="term" value="F:phosphoric diester hydrolase activity"/>
    <property type="evidence" value="ECO:0007669"/>
    <property type="project" value="UniProtKB-ARBA"/>
</dbReference>
<dbReference type="CDD" id="cd19920">
    <property type="entry name" value="REC_PA4781-like"/>
    <property type="match status" value="1"/>
</dbReference>
<dbReference type="Gene3D" id="3.40.50.2300">
    <property type="match status" value="1"/>
</dbReference>
<evidence type="ECO:0000256" key="1">
    <source>
        <dbReference type="PROSITE-ProRule" id="PRU00169"/>
    </source>
</evidence>
<dbReference type="EMBL" id="MPRL01000024">
    <property type="protein sequence ID" value="OOZ40498.1"/>
    <property type="molecule type" value="Genomic_DNA"/>
</dbReference>
<evidence type="ECO:0000259" key="2">
    <source>
        <dbReference type="PROSITE" id="PS50110"/>
    </source>
</evidence>
<dbReference type="Pfam" id="PF00072">
    <property type="entry name" value="Response_reg"/>
    <property type="match status" value="1"/>
</dbReference>
<dbReference type="PANTHER" id="PTHR45228">
    <property type="entry name" value="CYCLIC DI-GMP PHOSPHODIESTERASE TM_0186-RELATED"/>
    <property type="match status" value="1"/>
</dbReference>
<feature type="modified residue" description="4-aspartylphosphate" evidence="1">
    <location>
        <position position="55"/>
    </location>
</feature>
<feature type="domain" description="HD-GYP" evidence="3">
    <location>
        <begin position="142"/>
        <end position="352"/>
    </location>
</feature>
<dbReference type="CDD" id="cd00077">
    <property type="entry name" value="HDc"/>
    <property type="match status" value="1"/>
</dbReference>
<dbReference type="Gene3D" id="1.10.3210.10">
    <property type="entry name" value="Hypothetical protein af1432"/>
    <property type="match status" value="1"/>
</dbReference>
<dbReference type="InterPro" id="IPR001789">
    <property type="entry name" value="Sig_transdc_resp-reg_receiver"/>
</dbReference>
<dbReference type="Proteomes" id="UP000191110">
    <property type="component" value="Unassembled WGS sequence"/>
</dbReference>
<dbReference type="AlphaFoldDB" id="A0A1T2L5W0"/>
<dbReference type="SMART" id="SM00471">
    <property type="entry name" value="HDc"/>
    <property type="match status" value="1"/>
</dbReference>
<sequence>MNLRPKILIVDDVTENIHFLMNILKDDYSINAATSGEKALELARKSSPPDLILLDIMMPGMDGYEVCATLKADKETAGIPIIFVTSLDEVSDESKGLHLGAVDYLTKPVIPELVKSRVFNQIELKRYRDHLEVLVDQRTTQLKVSKEATIEAMGIVAENRDPETGGHIQRTKEYVRLLSEALATRAKYRGRLTDRNIELIYHSAPLHDLGKVAISDSILLKPGKLTKDEFEVMKHHTTIGENTILLTQQRLPETQMLDVAREIAGGHHEKWNGLGYPRGLKGDMIPLSARMMALADVYDALISRRPYKEPMLHSEVYPMILEGAGSHFDPDVVEAFIEQVDYFKATSEQIVDAPEEAVLHKVG</sequence>
<dbReference type="SUPFAM" id="SSF109604">
    <property type="entry name" value="HD-domain/PDEase-like"/>
    <property type="match status" value="1"/>
</dbReference>
<keyword evidence="1" id="KW-0597">Phosphoprotein</keyword>
<dbReference type="PROSITE" id="PS51832">
    <property type="entry name" value="HD_GYP"/>
    <property type="match status" value="1"/>
</dbReference>
<dbReference type="Pfam" id="PF13487">
    <property type="entry name" value="HD_5"/>
    <property type="match status" value="1"/>
</dbReference>
<dbReference type="SMART" id="SM00448">
    <property type="entry name" value="REC"/>
    <property type="match status" value="1"/>
</dbReference>
<evidence type="ECO:0000313" key="5">
    <source>
        <dbReference type="Proteomes" id="UP000191110"/>
    </source>
</evidence>
<dbReference type="InterPro" id="IPR003607">
    <property type="entry name" value="HD/PDEase_dom"/>
</dbReference>
<evidence type="ECO:0000313" key="4">
    <source>
        <dbReference type="EMBL" id="OOZ40498.1"/>
    </source>
</evidence>
<dbReference type="InterPro" id="IPR011006">
    <property type="entry name" value="CheY-like_superfamily"/>
</dbReference>
<dbReference type="GO" id="GO:0000160">
    <property type="term" value="P:phosphorelay signal transduction system"/>
    <property type="evidence" value="ECO:0007669"/>
    <property type="project" value="InterPro"/>
</dbReference>
<dbReference type="InterPro" id="IPR052020">
    <property type="entry name" value="Cyclic_di-GMP/3'3'-cGAMP_PDE"/>
</dbReference>
<protein>
    <submittedName>
        <fullName evidence="4">Two-component system response regulator</fullName>
    </submittedName>
</protein>
<feature type="domain" description="Response regulatory" evidence="2">
    <location>
        <begin position="6"/>
        <end position="122"/>
    </location>
</feature>
<dbReference type="SUPFAM" id="SSF52172">
    <property type="entry name" value="CheY-like"/>
    <property type="match status" value="1"/>
</dbReference>
<accession>A0A1T2L5W0</accession>
<evidence type="ECO:0000259" key="3">
    <source>
        <dbReference type="PROSITE" id="PS51832"/>
    </source>
</evidence>